<evidence type="ECO:0000313" key="2">
    <source>
        <dbReference type="EMBL" id="VFQ66910.1"/>
    </source>
</evidence>
<name>A0A484KNL1_9ASTE</name>
<organism evidence="2 3">
    <name type="scientific">Cuscuta campestris</name>
    <dbReference type="NCBI Taxonomy" id="132261"/>
    <lineage>
        <taxon>Eukaryota</taxon>
        <taxon>Viridiplantae</taxon>
        <taxon>Streptophyta</taxon>
        <taxon>Embryophyta</taxon>
        <taxon>Tracheophyta</taxon>
        <taxon>Spermatophyta</taxon>
        <taxon>Magnoliopsida</taxon>
        <taxon>eudicotyledons</taxon>
        <taxon>Gunneridae</taxon>
        <taxon>Pentapetalae</taxon>
        <taxon>asterids</taxon>
        <taxon>lamiids</taxon>
        <taxon>Solanales</taxon>
        <taxon>Convolvulaceae</taxon>
        <taxon>Cuscuteae</taxon>
        <taxon>Cuscuta</taxon>
        <taxon>Cuscuta subgen. Grammica</taxon>
        <taxon>Cuscuta sect. Cleistogrammica</taxon>
    </lineage>
</organism>
<dbReference type="EMBL" id="OOIL02000560">
    <property type="protein sequence ID" value="VFQ66910.1"/>
    <property type="molecule type" value="Genomic_DNA"/>
</dbReference>
<evidence type="ECO:0000313" key="3">
    <source>
        <dbReference type="Proteomes" id="UP000595140"/>
    </source>
</evidence>
<feature type="compositionally biased region" description="Basic and acidic residues" evidence="1">
    <location>
        <begin position="19"/>
        <end position="33"/>
    </location>
</feature>
<evidence type="ECO:0000256" key="1">
    <source>
        <dbReference type="SAM" id="MobiDB-lite"/>
    </source>
</evidence>
<feature type="region of interest" description="Disordered" evidence="1">
    <location>
        <begin position="1"/>
        <end position="43"/>
    </location>
</feature>
<reference evidence="2 3" key="1">
    <citation type="submission" date="2018-04" db="EMBL/GenBank/DDBJ databases">
        <authorList>
            <person name="Vogel A."/>
        </authorList>
    </citation>
    <scope>NUCLEOTIDE SEQUENCE [LARGE SCALE GENOMIC DNA]</scope>
</reference>
<sequence>MMEDVTTLPNPTMEDIDESKESSVRSHNKEGDYNRSGIIGDDGGALDEDYGYEVLASIEKVADADKKQVDNLISFDDTIKLFDLVDVVETEYLVSPRATANSMCRVSYDHHFAAKAWIFEDSKHGLLLWFSFISPVQHHEWEPPP</sequence>
<keyword evidence="3" id="KW-1185">Reference proteome</keyword>
<accession>A0A484KNL1</accession>
<dbReference type="AlphaFoldDB" id="A0A484KNL1"/>
<gene>
    <name evidence="2" type="ORF">CCAM_LOCUS8686</name>
</gene>
<protein>
    <submittedName>
        <fullName evidence="2">Uncharacterized protein</fullName>
    </submittedName>
</protein>
<proteinExistence type="predicted"/>
<dbReference type="Proteomes" id="UP000595140">
    <property type="component" value="Unassembled WGS sequence"/>
</dbReference>